<dbReference type="Pfam" id="PF13616">
    <property type="entry name" value="Rotamase_3"/>
    <property type="match status" value="1"/>
</dbReference>
<protein>
    <recommendedName>
        <fullName evidence="3">peptidylprolyl isomerase</fullName>
        <ecNumber evidence="3">5.2.1.8</ecNumber>
    </recommendedName>
</protein>
<dbReference type="InterPro" id="IPR050245">
    <property type="entry name" value="PrsA_foldase"/>
</dbReference>
<dbReference type="AlphaFoldDB" id="A0A127JY01"/>
<reference evidence="7 8" key="1">
    <citation type="journal article" date="2014" name="Int. J. Syst. Evol. Microbiol.">
        <title>Ramlibacter solisilvae sp. nov., isolated from forest soil, and emended description of the genus Ramlibacter.</title>
        <authorList>
            <person name="Lee H.J."/>
            <person name="Lee S.H."/>
            <person name="Lee S.S."/>
            <person name="Lee J.S."/>
            <person name="Kim Y."/>
            <person name="Kim S.C."/>
            <person name="Jeon C.O."/>
        </authorList>
    </citation>
    <scope>NUCLEOTIDE SEQUENCE [LARGE SCALE GENOMIC DNA]</scope>
    <source>
        <strain evidence="7 8">5-10</strain>
    </source>
</reference>
<evidence type="ECO:0000313" key="7">
    <source>
        <dbReference type="EMBL" id="AMO24775.1"/>
    </source>
</evidence>
<evidence type="ECO:0000313" key="8">
    <source>
        <dbReference type="Proteomes" id="UP000070433"/>
    </source>
</evidence>
<evidence type="ECO:0000256" key="4">
    <source>
        <dbReference type="ARBA" id="ARBA00023110"/>
    </source>
</evidence>
<dbReference type="SUPFAM" id="SSF54534">
    <property type="entry name" value="FKBP-like"/>
    <property type="match status" value="1"/>
</dbReference>
<dbReference type="InterPro" id="IPR000297">
    <property type="entry name" value="PPIase_PpiC"/>
</dbReference>
<dbReference type="PANTHER" id="PTHR47245:SF2">
    <property type="entry name" value="PEPTIDYL-PROLYL CIS-TRANS ISOMERASE HP_0175-RELATED"/>
    <property type="match status" value="1"/>
</dbReference>
<evidence type="ECO:0000256" key="5">
    <source>
        <dbReference type="PROSITE-ProRule" id="PRU00278"/>
    </source>
</evidence>
<feature type="domain" description="PpiC" evidence="6">
    <location>
        <begin position="114"/>
        <end position="221"/>
    </location>
</feature>
<dbReference type="Gene3D" id="3.10.50.40">
    <property type="match status" value="1"/>
</dbReference>
<evidence type="ECO:0000256" key="3">
    <source>
        <dbReference type="ARBA" id="ARBA00013194"/>
    </source>
</evidence>
<sequence>MNHVRGSCGSGGVCSCAGQAQPPVASINGIALHEPGQHPGEYELKERAWTELLRQQAVRQGLLAHRHVLTAPALAAHEQQAIERMLDEAVPVPAPGELECRRYYQSVKPRFVEGRQVHLRHILFAVTEGVDVHRLAVKAEQVLLELMRKDVPPGRFAERARELSNCPSGAAGGDLGWIGPQDCAEELANELFLQKNPLHGMGLRPRLVHSRYGLHIVEVLGRKQGRQPAFDEVRPRIELELAQRSRATALHQYVRLLAGRSRVEGVDLEAAATPLVQ</sequence>
<dbReference type="Proteomes" id="UP000070433">
    <property type="component" value="Chromosome"/>
</dbReference>
<dbReference type="PROSITE" id="PS51257">
    <property type="entry name" value="PROKAR_LIPOPROTEIN"/>
    <property type="match status" value="1"/>
</dbReference>
<dbReference type="RefSeq" id="WP_061502983.1">
    <property type="nucleotide sequence ID" value="NZ_CP010951.1"/>
</dbReference>
<evidence type="ECO:0000256" key="2">
    <source>
        <dbReference type="ARBA" id="ARBA00007656"/>
    </source>
</evidence>
<gene>
    <name evidence="7" type="ORF">UC35_20480</name>
</gene>
<dbReference type="PROSITE" id="PS50198">
    <property type="entry name" value="PPIC_PPIASE_2"/>
    <property type="match status" value="1"/>
</dbReference>
<dbReference type="EMBL" id="CP010951">
    <property type="protein sequence ID" value="AMO24775.1"/>
    <property type="molecule type" value="Genomic_DNA"/>
</dbReference>
<keyword evidence="4 5" id="KW-0697">Rotamase</keyword>
<name>A0A127JY01_9BURK</name>
<comment type="catalytic activity">
    <reaction evidence="1">
        <text>[protein]-peptidylproline (omega=180) = [protein]-peptidylproline (omega=0)</text>
        <dbReference type="Rhea" id="RHEA:16237"/>
        <dbReference type="Rhea" id="RHEA-COMP:10747"/>
        <dbReference type="Rhea" id="RHEA-COMP:10748"/>
        <dbReference type="ChEBI" id="CHEBI:83833"/>
        <dbReference type="ChEBI" id="CHEBI:83834"/>
        <dbReference type="EC" id="5.2.1.8"/>
    </reaction>
</comment>
<proteinExistence type="inferred from homology"/>
<dbReference type="PANTHER" id="PTHR47245">
    <property type="entry name" value="PEPTIDYLPROLYL ISOMERASE"/>
    <property type="match status" value="1"/>
</dbReference>
<keyword evidence="5 7" id="KW-0413">Isomerase</keyword>
<accession>A0A127JY01</accession>
<comment type="similarity">
    <text evidence="2">Belongs to the PpiC/parvulin rotamase family.</text>
</comment>
<keyword evidence="8" id="KW-1185">Reference proteome</keyword>
<dbReference type="InterPro" id="IPR046357">
    <property type="entry name" value="PPIase_dom_sf"/>
</dbReference>
<dbReference type="EC" id="5.2.1.8" evidence="3"/>
<evidence type="ECO:0000256" key="1">
    <source>
        <dbReference type="ARBA" id="ARBA00000971"/>
    </source>
</evidence>
<organism evidence="7 8">
    <name type="scientific">Ramlibacter tataouinensis</name>
    <dbReference type="NCBI Taxonomy" id="94132"/>
    <lineage>
        <taxon>Bacteria</taxon>
        <taxon>Pseudomonadati</taxon>
        <taxon>Pseudomonadota</taxon>
        <taxon>Betaproteobacteria</taxon>
        <taxon>Burkholderiales</taxon>
        <taxon>Comamonadaceae</taxon>
        <taxon>Ramlibacter</taxon>
    </lineage>
</organism>
<evidence type="ECO:0000259" key="6">
    <source>
        <dbReference type="PROSITE" id="PS50198"/>
    </source>
</evidence>
<dbReference type="OrthoDB" id="9769613at2"/>
<dbReference type="GO" id="GO:0003755">
    <property type="term" value="F:peptidyl-prolyl cis-trans isomerase activity"/>
    <property type="evidence" value="ECO:0007669"/>
    <property type="project" value="UniProtKB-KW"/>
</dbReference>